<dbReference type="Gene3D" id="3.40.50.700">
    <property type="entry name" value="NADH:ubiquinone oxidoreductase-like, 20kDa subunit"/>
    <property type="match status" value="1"/>
</dbReference>
<dbReference type="InterPro" id="IPR006137">
    <property type="entry name" value="NADH_UbQ_OxRdtase-like_20kDa"/>
</dbReference>
<comment type="caution">
    <text evidence="3">The sequence shown here is derived from an EMBL/GenBank/DDBJ whole genome shotgun (WGS) entry which is preliminary data.</text>
</comment>
<dbReference type="GO" id="GO:0051536">
    <property type="term" value="F:iron-sulfur cluster binding"/>
    <property type="evidence" value="ECO:0007669"/>
    <property type="project" value="InterPro"/>
</dbReference>
<accession>A0A0P6WWS2</accession>
<evidence type="ECO:0000313" key="4">
    <source>
        <dbReference type="Proteomes" id="UP000050430"/>
    </source>
</evidence>
<dbReference type="Pfam" id="PF01058">
    <property type="entry name" value="Oxidored_q6"/>
    <property type="match status" value="1"/>
</dbReference>
<evidence type="ECO:0000259" key="2">
    <source>
        <dbReference type="Pfam" id="PF01058"/>
    </source>
</evidence>
<keyword evidence="1" id="KW-0560">Oxidoreductase</keyword>
<gene>
    <name evidence="3" type="ORF">ADM99_01135</name>
</gene>
<dbReference type="PANTHER" id="PTHR42845">
    <property type="entry name" value="COENZYME F420-REDUCING HYDROGENASE, GAMMA SUBUNIT"/>
    <property type="match status" value="1"/>
</dbReference>
<evidence type="ECO:0000256" key="1">
    <source>
        <dbReference type="ARBA" id="ARBA00023002"/>
    </source>
</evidence>
<sequence>MAKPKIASDWLAGCAGCHMSLLDIDERIVKVAELTDLRATPITDLKEPDESGVDVGILEGGINNTYNEEVAHRMRNRCGLLVALGDCAVFGGVPAMRNFFTLEETLRRAYVETESTEPNSAVPSDPELAKPTEVRALQDVVPVDIYVPGCPPSPEVIFHVLSELAQGRRPEIKGDLLDWH</sequence>
<name>A0A0P6WWS2_9CHLR</name>
<dbReference type="RefSeq" id="WP_062423275.1">
    <property type="nucleotide sequence ID" value="NZ_BBYA01000014.1"/>
</dbReference>
<dbReference type="PANTHER" id="PTHR42845:SF1">
    <property type="entry name" value="HYDROGENASE SMALL SUBUNIT"/>
    <property type="match status" value="1"/>
</dbReference>
<organism evidence="3 4">
    <name type="scientific">Leptolinea tardivitalis</name>
    <dbReference type="NCBI Taxonomy" id="229920"/>
    <lineage>
        <taxon>Bacteria</taxon>
        <taxon>Bacillati</taxon>
        <taxon>Chloroflexota</taxon>
        <taxon>Anaerolineae</taxon>
        <taxon>Anaerolineales</taxon>
        <taxon>Anaerolineaceae</taxon>
        <taxon>Leptolinea</taxon>
    </lineage>
</organism>
<feature type="domain" description="NADH:ubiquinone oxidoreductase-like 20kDa subunit" evidence="2">
    <location>
        <begin position="14"/>
        <end position="163"/>
    </location>
</feature>
<dbReference type="STRING" id="229920.ADM99_01135"/>
<dbReference type="EMBL" id="LGCK01000002">
    <property type="protein sequence ID" value="KPL74715.1"/>
    <property type="molecule type" value="Genomic_DNA"/>
</dbReference>
<dbReference type="PATRIC" id="fig|229920.5.peg.3041"/>
<protein>
    <submittedName>
        <fullName evidence="3">NADP oxidoreductase</fullName>
    </submittedName>
</protein>
<keyword evidence="4" id="KW-1185">Reference proteome</keyword>
<dbReference type="SUPFAM" id="SSF56770">
    <property type="entry name" value="HydA/Nqo6-like"/>
    <property type="match status" value="1"/>
</dbReference>
<dbReference type="AlphaFoldDB" id="A0A0P6WWS2"/>
<dbReference type="Proteomes" id="UP000050430">
    <property type="component" value="Unassembled WGS sequence"/>
</dbReference>
<reference evidence="3 4" key="1">
    <citation type="submission" date="2015-07" db="EMBL/GenBank/DDBJ databases">
        <title>Genome sequence of Leptolinea tardivitalis DSM 16556.</title>
        <authorList>
            <person name="Hemp J."/>
            <person name="Ward L.M."/>
            <person name="Pace L.A."/>
            <person name="Fischer W.W."/>
        </authorList>
    </citation>
    <scope>NUCLEOTIDE SEQUENCE [LARGE SCALE GENOMIC DNA]</scope>
    <source>
        <strain evidence="3 4">YMTK-2</strain>
    </source>
</reference>
<dbReference type="GO" id="GO:0016491">
    <property type="term" value="F:oxidoreductase activity"/>
    <property type="evidence" value="ECO:0007669"/>
    <property type="project" value="UniProtKB-KW"/>
</dbReference>
<proteinExistence type="predicted"/>
<evidence type="ECO:0000313" key="3">
    <source>
        <dbReference type="EMBL" id="KPL74715.1"/>
    </source>
</evidence>
<dbReference type="OrthoDB" id="9787729at2"/>
<dbReference type="InterPro" id="IPR051349">
    <property type="entry name" value="Hydrogenase_assoc-protein"/>
</dbReference>
<dbReference type="InterPro" id="IPR037024">
    <property type="entry name" value="NiFe_Hase_small_N_sf"/>
</dbReference>